<dbReference type="PROSITE" id="PS00360">
    <property type="entry name" value="RIBOSOMAL_S9"/>
    <property type="match status" value="1"/>
</dbReference>
<dbReference type="PANTHER" id="PTHR21569">
    <property type="entry name" value="RIBOSOMAL PROTEIN S9"/>
    <property type="match status" value="1"/>
</dbReference>
<evidence type="ECO:0000256" key="5">
    <source>
        <dbReference type="RuleBase" id="RU003816"/>
    </source>
</evidence>
<keyword evidence="3 4" id="KW-0687">Ribonucleoprotein</keyword>
<dbReference type="GO" id="GO:0003723">
    <property type="term" value="F:RNA binding"/>
    <property type="evidence" value="ECO:0007669"/>
    <property type="project" value="TreeGrafter"/>
</dbReference>
<keyword evidence="2 4" id="KW-0689">Ribosomal protein</keyword>
<dbReference type="SUPFAM" id="SSF54211">
    <property type="entry name" value="Ribosomal protein S5 domain 2-like"/>
    <property type="match status" value="1"/>
</dbReference>
<evidence type="ECO:0000256" key="1">
    <source>
        <dbReference type="ARBA" id="ARBA00005251"/>
    </source>
</evidence>
<evidence type="ECO:0000256" key="6">
    <source>
        <dbReference type="SAM" id="MobiDB-lite"/>
    </source>
</evidence>
<evidence type="ECO:0000256" key="4">
    <source>
        <dbReference type="RuleBase" id="RU003815"/>
    </source>
</evidence>
<feature type="compositionally biased region" description="Basic and acidic residues" evidence="6">
    <location>
        <begin position="141"/>
        <end position="151"/>
    </location>
</feature>
<dbReference type="AlphaFoldDB" id="A0A0G1HL97"/>
<dbReference type="PATRIC" id="fig|1618444.3.peg.261"/>
<dbReference type="GO" id="GO:0006412">
    <property type="term" value="P:translation"/>
    <property type="evidence" value="ECO:0007669"/>
    <property type="project" value="InterPro"/>
</dbReference>
<feature type="region of interest" description="Disordered" evidence="6">
    <location>
        <begin position="141"/>
        <end position="167"/>
    </location>
</feature>
<dbReference type="Proteomes" id="UP000034063">
    <property type="component" value="Unassembled WGS sequence"/>
</dbReference>
<dbReference type="Pfam" id="PF00380">
    <property type="entry name" value="Ribosomal_S9"/>
    <property type="match status" value="1"/>
</dbReference>
<protein>
    <recommendedName>
        <fullName evidence="5">30S ribosomal protein S9</fullName>
    </recommendedName>
</protein>
<dbReference type="PANTHER" id="PTHR21569:SF1">
    <property type="entry name" value="SMALL RIBOSOMAL SUBUNIT PROTEIN US9M"/>
    <property type="match status" value="1"/>
</dbReference>
<sequence length="167" mass="19048">MDSDKTPEPKKKESSAVKEPKVSVLSYYEAVGRRKSASARVRLYVTKDETMTIDGKEVTKGNLLINKRSGEHYFPGEIMKKLYMEPFRTTNTLNRFVVSGKIAGGGLHGQLEAFIHAASRALEKVDKEKFRPILKKRGFLTRDARVRERRQPNTGGKARRRKQSPKR</sequence>
<evidence type="ECO:0000256" key="2">
    <source>
        <dbReference type="ARBA" id="ARBA00022980"/>
    </source>
</evidence>
<evidence type="ECO:0000313" key="8">
    <source>
        <dbReference type="Proteomes" id="UP000034063"/>
    </source>
</evidence>
<organism evidence="7 8">
    <name type="scientific">Candidatus Gottesmanbacteria bacterium GW2011_GWA2_44_17</name>
    <dbReference type="NCBI Taxonomy" id="1618444"/>
    <lineage>
        <taxon>Bacteria</taxon>
        <taxon>Candidatus Gottesmaniibacteriota</taxon>
    </lineage>
</organism>
<comment type="similarity">
    <text evidence="1 4">Belongs to the universal ribosomal protein uS9 family.</text>
</comment>
<name>A0A0G1HL97_9BACT</name>
<evidence type="ECO:0000256" key="3">
    <source>
        <dbReference type="ARBA" id="ARBA00023274"/>
    </source>
</evidence>
<dbReference type="EMBL" id="LCIB01000009">
    <property type="protein sequence ID" value="KKT47373.1"/>
    <property type="molecule type" value="Genomic_DNA"/>
</dbReference>
<dbReference type="Gene3D" id="3.30.230.10">
    <property type="match status" value="1"/>
</dbReference>
<dbReference type="InterPro" id="IPR020568">
    <property type="entry name" value="Ribosomal_Su5_D2-typ_SF"/>
</dbReference>
<reference evidence="7 8" key="1">
    <citation type="journal article" date="2015" name="Nature">
        <title>rRNA introns, odd ribosomes, and small enigmatic genomes across a large radiation of phyla.</title>
        <authorList>
            <person name="Brown C.T."/>
            <person name="Hug L.A."/>
            <person name="Thomas B.C."/>
            <person name="Sharon I."/>
            <person name="Castelle C.J."/>
            <person name="Singh A."/>
            <person name="Wilkins M.J."/>
            <person name="Williams K.H."/>
            <person name="Banfield J.F."/>
        </authorList>
    </citation>
    <scope>NUCLEOTIDE SEQUENCE [LARGE SCALE GENOMIC DNA]</scope>
</reference>
<feature type="compositionally biased region" description="Basic residues" evidence="6">
    <location>
        <begin position="157"/>
        <end position="167"/>
    </location>
</feature>
<dbReference type="InterPro" id="IPR014721">
    <property type="entry name" value="Ribsml_uS5_D2-typ_fold_subgr"/>
</dbReference>
<comment type="caution">
    <text evidence="7">The sequence shown here is derived from an EMBL/GenBank/DDBJ whole genome shotgun (WGS) entry which is preliminary data.</text>
</comment>
<proteinExistence type="inferred from homology"/>
<dbReference type="InterPro" id="IPR020574">
    <property type="entry name" value="Ribosomal_uS9_CS"/>
</dbReference>
<gene>
    <name evidence="7" type="ORF">UW37_C0009G0032</name>
</gene>
<dbReference type="GO" id="GO:0015935">
    <property type="term" value="C:small ribosomal subunit"/>
    <property type="evidence" value="ECO:0007669"/>
    <property type="project" value="TreeGrafter"/>
</dbReference>
<evidence type="ECO:0000313" key="7">
    <source>
        <dbReference type="EMBL" id="KKT47373.1"/>
    </source>
</evidence>
<dbReference type="GO" id="GO:0003735">
    <property type="term" value="F:structural constituent of ribosome"/>
    <property type="evidence" value="ECO:0007669"/>
    <property type="project" value="InterPro"/>
</dbReference>
<dbReference type="InterPro" id="IPR000754">
    <property type="entry name" value="Ribosomal_uS9"/>
</dbReference>
<accession>A0A0G1HL97</accession>